<reference evidence="2 3" key="1">
    <citation type="journal article" date="2015" name="Genome Biol.">
        <title>Comparative genomics of Steinernema reveals deeply conserved gene regulatory networks.</title>
        <authorList>
            <person name="Dillman A.R."/>
            <person name="Macchietto M."/>
            <person name="Porter C.F."/>
            <person name="Rogers A."/>
            <person name="Williams B."/>
            <person name="Antoshechkin I."/>
            <person name="Lee M.M."/>
            <person name="Goodwin Z."/>
            <person name="Lu X."/>
            <person name="Lewis E.E."/>
            <person name="Goodrich-Blair H."/>
            <person name="Stock S.P."/>
            <person name="Adams B.J."/>
            <person name="Sternberg P.W."/>
            <person name="Mortazavi A."/>
        </authorList>
    </citation>
    <scope>NUCLEOTIDE SEQUENCE [LARGE SCALE GENOMIC DNA]</scope>
    <source>
        <strain evidence="2 3">ALL</strain>
    </source>
</reference>
<dbReference type="AlphaFoldDB" id="A0A4U5MUI5"/>
<dbReference type="Proteomes" id="UP000298663">
    <property type="component" value="Unassembled WGS sequence"/>
</dbReference>
<organism evidence="2 3">
    <name type="scientific">Steinernema carpocapsae</name>
    <name type="common">Entomopathogenic nematode</name>
    <dbReference type="NCBI Taxonomy" id="34508"/>
    <lineage>
        <taxon>Eukaryota</taxon>
        <taxon>Metazoa</taxon>
        <taxon>Ecdysozoa</taxon>
        <taxon>Nematoda</taxon>
        <taxon>Chromadorea</taxon>
        <taxon>Rhabditida</taxon>
        <taxon>Tylenchina</taxon>
        <taxon>Panagrolaimomorpha</taxon>
        <taxon>Strongyloidoidea</taxon>
        <taxon>Steinernematidae</taxon>
        <taxon>Steinernema</taxon>
    </lineage>
</organism>
<keyword evidence="1" id="KW-0175">Coiled coil</keyword>
<feature type="coiled-coil region" evidence="1">
    <location>
        <begin position="116"/>
        <end position="265"/>
    </location>
</feature>
<accession>A0A4U5MUI5</accession>
<sequence length="300" mass="34554">MYSVQPKAVSQENQDIGYGLISPHFQYRLQAVRKVVQLIPAALIEDNSFAADILKTENVCEHGEVIINDVARFLVALCTGHASPTWVKSAAAYLNGINTVMKQSLEYEDRKDQEKQWEVSAQLMEAESRIHELEKQLVAKDDMLHQMKNQAMVFVDQVTDLEDMVKKMIVAEKIDADLREDNARLKKYQEELFIKLNAQESQTEKLQNMVDFLTKEFKTTNERVLDIDYELAEAQSKLTIKSRVLENYKAEADKMTCKAMKYKMKNKQKKDELTAIKTAFKQHLRGSTPLQIKISENETQ</sequence>
<name>A0A4U5MUI5_STECR</name>
<evidence type="ECO:0000313" key="2">
    <source>
        <dbReference type="EMBL" id="TKR73459.1"/>
    </source>
</evidence>
<evidence type="ECO:0000256" key="1">
    <source>
        <dbReference type="SAM" id="Coils"/>
    </source>
</evidence>
<dbReference type="EMBL" id="AZBU02000006">
    <property type="protein sequence ID" value="TKR73459.1"/>
    <property type="molecule type" value="Genomic_DNA"/>
</dbReference>
<keyword evidence="3" id="KW-1185">Reference proteome</keyword>
<dbReference type="OrthoDB" id="5911205at2759"/>
<reference evidence="2 3" key="2">
    <citation type="journal article" date="2019" name="G3 (Bethesda)">
        <title>Hybrid Assembly of the Genome of the Entomopathogenic Nematode Steinernema carpocapsae Identifies the X-Chromosome.</title>
        <authorList>
            <person name="Serra L."/>
            <person name="Macchietto M."/>
            <person name="Macias-Munoz A."/>
            <person name="McGill C.J."/>
            <person name="Rodriguez I.M."/>
            <person name="Rodriguez B."/>
            <person name="Murad R."/>
            <person name="Mortazavi A."/>
        </authorList>
    </citation>
    <scope>NUCLEOTIDE SEQUENCE [LARGE SCALE GENOMIC DNA]</scope>
    <source>
        <strain evidence="2 3">ALL</strain>
    </source>
</reference>
<evidence type="ECO:0000313" key="3">
    <source>
        <dbReference type="Proteomes" id="UP000298663"/>
    </source>
</evidence>
<comment type="caution">
    <text evidence="2">The sequence shown here is derived from an EMBL/GenBank/DDBJ whole genome shotgun (WGS) entry which is preliminary data.</text>
</comment>
<evidence type="ECO:0008006" key="4">
    <source>
        <dbReference type="Google" id="ProtNLM"/>
    </source>
</evidence>
<protein>
    <recommendedName>
        <fullName evidence="4">Dynein regulatory complex protein 10</fullName>
    </recommendedName>
</protein>
<gene>
    <name evidence="2" type="ORF">L596_020767</name>
</gene>
<proteinExistence type="predicted"/>